<comment type="caution">
    <text evidence="1">The sequence shown here is derived from an EMBL/GenBank/DDBJ whole genome shotgun (WGS) entry which is preliminary data.</text>
</comment>
<dbReference type="EMBL" id="CAAALY010010797">
    <property type="protein sequence ID" value="VEL11084.1"/>
    <property type="molecule type" value="Genomic_DNA"/>
</dbReference>
<organism evidence="1 2">
    <name type="scientific">Protopolystoma xenopodis</name>
    <dbReference type="NCBI Taxonomy" id="117903"/>
    <lineage>
        <taxon>Eukaryota</taxon>
        <taxon>Metazoa</taxon>
        <taxon>Spiralia</taxon>
        <taxon>Lophotrochozoa</taxon>
        <taxon>Platyhelminthes</taxon>
        <taxon>Monogenea</taxon>
        <taxon>Polyopisthocotylea</taxon>
        <taxon>Polystomatidea</taxon>
        <taxon>Polystomatidae</taxon>
        <taxon>Protopolystoma</taxon>
    </lineage>
</organism>
<dbReference type="AlphaFoldDB" id="A0A448WGC0"/>
<keyword evidence="2" id="KW-1185">Reference proteome</keyword>
<proteinExistence type="predicted"/>
<evidence type="ECO:0000313" key="2">
    <source>
        <dbReference type="Proteomes" id="UP000784294"/>
    </source>
</evidence>
<evidence type="ECO:0000313" key="1">
    <source>
        <dbReference type="EMBL" id="VEL11084.1"/>
    </source>
</evidence>
<protein>
    <submittedName>
        <fullName evidence="1">Uncharacterized protein</fullName>
    </submittedName>
</protein>
<reference evidence="1" key="1">
    <citation type="submission" date="2018-11" db="EMBL/GenBank/DDBJ databases">
        <authorList>
            <consortium name="Pathogen Informatics"/>
        </authorList>
    </citation>
    <scope>NUCLEOTIDE SEQUENCE</scope>
</reference>
<dbReference type="Proteomes" id="UP000784294">
    <property type="component" value="Unassembled WGS sequence"/>
</dbReference>
<sequence length="66" mass="7112">MARLTDDADYDAGETSGEASVDSLIRLCHLDPSLVWTSLVEHGEPPSGHSNPPEGLYSFQVCPAIR</sequence>
<gene>
    <name evidence="1" type="ORF">PXEA_LOCUS4524</name>
</gene>
<name>A0A448WGC0_9PLAT</name>
<accession>A0A448WGC0</accession>